<proteinExistence type="inferred from homology"/>
<comment type="similarity">
    <text evidence="1 3">Belongs to the UDP-glycosyltransferase family.</text>
</comment>
<organism evidence="4 5">
    <name type="scientific">Coptis chinensis</name>
    <dbReference type="NCBI Taxonomy" id="261450"/>
    <lineage>
        <taxon>Eukaryota</taxon>
        <taxon>Viridiplantae</taxon>
        <taxon>Streptophyta</taxon>
        <taxon>Embryophyta</taxon>
        <taxon>Tracheophyta</taxon>
        <taxon>Spermatophyta</taxon>
        <taxon>Magnoliopsida</taxon>
        <taxon>Ranunculales</taxon>
        <taxon>Ranunculaceae</taxon>
        <taxon>Coptidoideae</taxon>
        <taxon>Coptis</taxon>
    </lineage>
</organism>
<dbReference type="InterPro" id="IPR035595">
    <property type="entry name" value="UDP_glycos_trans_CS"/>
</dbReference>
<dbReference type="EMBL" id="JADFTS010000005">
    <property type="protein sequence ID" value="KAF9604867.1"/>
    <property type="molecule type" value="Genomic_DNA"/>
</dbReference>
<dbReference type="OrthoDB" id="5835829at2759"/>
<evidence type="ECO:0000256" key="2">
    <source>
        <dbReference type="ARBA" id="ARBA00022679"/>
    </source>
</evidence>
<dbReference type="FunFam" id="3.40.50.2000:FF:000037">
    <property type="entry name" value="Glycosyltransferase"/>
    <property type="match status" value="1"/>
</dbReference>
<dbReference type="GO" id="GO:0035251">
    <property type="term" value="F:UDP-glucosyltransferase activity"/>
    <property type="evidence" value="ECO:0007669"/>
    <property type="project" value="InterPro"/>
</dbReference>
<reference evidence="4 5" key="1">
    <citation type="submission" date="2020-10" db="EMBL/GenBank/DDBJ databases">
        <title>The Coptis chinensis genome and diversification of protoberbering-type alkaloids.</title>
        <authorList>
            <person name="Wang B."/>
            <person name="Shu S."/>
            <person name="Song C."/>
            <person name="Liu Y."/>
        </authorList>
    </citation>
    <scope>NUCLEOTIDE SEQUENCE [LARGE SCALE GENOMIC DNA]</scope>
    <source>
        <strain evidence="4">HL-2020</strain>
        <tissue evidence="4">Leaf</tissue>
    </source>
</reference>
<keyword evidence="2 3" id="KW-0808">Transferase</keyword>
<name>A0A835LU13_9MAGN</name>
<dbReference type="InterPro" id="IPR002213">
    <property type="entry name" value="UDP_glucos_trans"/>
</dbReference>
<evidence type="ECO:0000313" key="5">
    <source>
        <dbReference type="Proteomes" id="UP000631114"/>
    </source>
</evidence>
<dbReference type="SUPFAM" id="SSF53756">
    <property type="entry name" value="UDP-Glycosyltransferase/glycogen phosphorylase"/>
    <property type="match status" value="1"/>
</dbReference>
<evidence type="ECO:0000313" key="4">
    <source>
        <dbReference type="EMBL" id="KAF9604867.1"/>
    </source>
</evidence>
<dbReference type="PROSITE" id="PS00375">
    <property type="entry name" value="UDPGT"/>
    <property type="match status" value="1"/>
</dbReference>
<dbReference type="Pfam" id="PF00201">
    <property type="entry name" value="UDPGT"/>
    <property type="match status" value="1"/>
</dbReference>
<accession>A0A835LU13</accession>
<dbReference type="InterPro" id="IPR050481">
    <property type="entry name" value="UDP-glycosyltransf_plant"/>
</dbReference>
<sequence>MLYQSSMIRENTSVLTKDQFQELILGLELTGSPFLVRLKPPIGVETVDEALPEGFEERVRGRGIVHGGWVQQQLILSHPSVGCFISHAGFGSMYESLISSCQIVTVPHTADQFENAKVMT</sequence>
<protein>
    <submittedName>
        <fullName evidence="4">Uncharacterized protein</fullName>
    </submittedName>
</protein>
<dbReference type="AlphaFoldDB" id="A0A835LU13"/>
<comment type="caution">
    <text evidence="4">The sequence shown here is derived from an EMBL/GenBank/DDBJ whole genome shotgun (WGS) entry which is preliminary data.</text>
</comment>
<dbReference type="Proteomes" id="UP000631114">
    <property type="component" value="Unassembled WGS sequence"/>
</dbReference>
<dbReference type="Gene3D" id="3.40.50.2000">
    <property type="entry name" value="Glycogen Phosphorylase B"/>
    <property type="match status" value="1"/>
</dbReference>
<dbReference type="PANTHER" id="PTHR48049">
    <property type="entry name" value="GLYCOSYLTRANSFERASE"/>
    <property type="match status" value="1"/>
</dbReference>
<evidence type="ECO:0000256" key="3">
    <source>
        <dbReference type="RuleBase" id="RU003718"/>
    </source>
</evidence>
<gene>
    <name evidence="4" type="ORF">IFM89_011149</name>
</gene>
<keyword evidence="5" id="KW-1185">Reference proteome</keyword>
<dbReference type="PANTHER" id="PTHR48049:SF84">
    <property type="entry name" value="UDP-GLYCOSYLTRANSFERASE 79A6"/>
    <property type="match status" value="1"/>
</dbReference>
<evidence type="ECO:0000256" key="1">
    <source>
        <dbReference type="ARBA" id="ARBA00009995"/>
    </source>
</evidence>
<keyword evidence="3" id="KW-0328">Glycosyltransferase</keyword>